<dbReference type="Pfam" id="PF00004">
    <property type="entry name" value="AAA"/>
    <property type="match status" value="1"/>
</dbReference>
<dbReference type="EMBL" id="BAAARJ010000021">
    <property type="protein sequence ID" value="GAA2632572.1"/>
    <property type="molecule type" value="Genomic_DNA"/>
</dbReference>
<feature type="domain" description="AAA+ ATPase" evidence="3">
    <location>
        <begin position="198"/>
        <end position="336"/>
    </location>
</feature>
<evidence type="ECO:0000313" key="4">
    <source>
        <dbReference type="EMBL" id="GAA2632572.1"/>
    </source>
</evidence>
<evidence type="ECO:0000313" key="5">
    <source>
        <dbReference type="Proteomes" id="UP001501447"/>
    </source>
</evidence>
<dbReference type="InterPro" id="IPR045969">
    <property type="entry name" value="DUF5925"/>
</dbReference>
<sequence length="384" mass="41673">MAVMCADSRPDDRSEILASETPTPPELALPARLAIDDSDSTSDIIDALFLGRFTMGEQPYARSHTVDRVKKGCTLLPPGASVLREAKDDNSGSVLAEGEGWTVRVSRWSQGAEVTVTAVTDELAEQRLKQAIDGAEDEPEPQEDQVSMGFWYHSPMRGPRRTSRTISAGAWEDVRANYTAPVATAMDELMKVTPDEISGRLLLLHGPPGTGKTSALRTLARSWSDWCQVDCVLDPEHLFNNIGYLMDIAIGADDSDPESGRWRLLLLEDCDELIRGEAKYAAGQALSRLLNLTDGLLGQGRNVLVGVTTNEDLERLHPAVVRPGRCLARIEVGSLTHDEATAWLGTDDGIGREGTTLAELYALKKGKSPAHVPSQERAGSGLYL</sequence>
<dbReference type="InterPro" id="IPR027417">
    <property type="entry name" value="P-loop_NTPase"/>
</dbReference>
<reference evidence="4 5" key="1">
    <citation type="journal article" date="2019" name="Int. J. Syst. Evol. Microbiol.">
        <title>The Global Catalogue of Microorganisms (GCM) 10K type strain sequencing project: providing services to taxonomists for standard genome sequencing and annotation.</title>
        <authorList>
            <consortium name="The Broad Institute Genomics Platform"/>
            <consortium name="The Broad Institute Genome Sequencing Center for Infectious Disease"/>
            <person name="Wu L."/>
            <person name="Ma J."/>
        </authorList>
    </citation>
    <scope>NUCLEOTIDE SEQUENCE [LARGE SCALE GENOMIC DNA]</scope>
    <source>
        <strain evidence="4 5">JCM 16373</strain>
    </source>
</reference>
<comment type="similarity">
    <text evidence="1">Belongs to the AAA ATPase family. BCS1 subfamily.</text>
</comment>
<comment type="caution">
    <text evidence="4">The sequence shown here is derived from an EMBL/GenBank/DDBJ whole genome shotgun (WGS) entry which is preliminary data.</text>
</comment>
<feature type="region of interest" description="Disordered" evidence="2">
    <location>
        <begin position="1"/>
        <end position="23"/>
    </location>
</feature>
<evidence type="ECO:0000256" key="1">
    <source>
        <dbReference type="ARBA" id="ARBA00007448"/>
    </source>
</evidence>
<keyword evidence="5" id="KW-1185">Reference proteome</keyword>
<evidence type="ECO:0000256" key="2">
    <source>
        <dbReference type="SAM" id="MobiDB-lite"/>
    </source>
</evidence>
<dbReference type="Pfam" id="PF19347">
    <property type="entry name" value="DUF5925"/>
    <property type="match status" value="1"/>
</dbReference>
<proteinExistence type="inferred from homology"/>
<dbReference type="PANTHER" id="PTHR23070">
    <property type="entry name" value="BCS1 AAA-TYPE ATPASE"/>
    <property type="match status" value="1"/>
</dbReference>
<dbReference type="InterPro" id="IPR003959">
    <property type="entry name" value="ATPase_AAA_core"/>
</dbReference>
<dbReference type="SMART" id="SM00382">
    <property type="entry name" value="AAA"/>
    <property type="match status" value="1"/>
</dbReference>
<dbReference type="InterPro" id="IPR003593">
    <property type="entry name" value="AAA+_ATPase"/>
</dbReference>
<name>A0ABN3QQE9_9ACTN</name>
<protein>
    <recommendedName>
        <fullName evidence="3">AAA+ ATPase domain-containing protein</fullName>
    </recommendedName>
</protein>
<organism evidence="4 5">
    <name type="scientific">Streptomyces axinellae</name>
    <dbReference type="NCBI Taxonomy" id="552788"/>
    <lineage>
        <taxon>Bacteria</taxon>
        <taxon>Bacillati</taxon>
        <taxon>Actinomycetota</taxon>
        <taxon>Actinomycetes</taxon>
        <taxon>Kitasatosporales</taxon>
        <taxon>Streptomycetaceae</taxon>
        <taxon>Streptomyces</taxon>
    </lineage>
</organism>
<dbReference type="InterPro" id="IPR050747">
    <property type="entry name" value="Mitochondrial_chaperone_BCS1"/>
</dbReference>
<gene>
    <name evidence="4" type="ORF">GCM10009863_55760</name>
</gene>
<accession>A0ABN3QQE9</accession>
<dbReference type="Gene3D" id="3.40.50.300">
    <property type="entry name" value="P-loop containing nucleotide triphosphate hydrolases"/>
    <property type="match status" value="1"/>
</dbReference>
<dbReference type="SUPFAM" id="SSF52540">
    <property type="entry name" value="P-loop containing nucleoside triphosphate hydrolases"/>
    <property type="match status" value="1"/>
</dbReference>
<dbReference type="Proteomes" id="UP001501447">
    <property type="component" value="Unassembled WGS sequence"/>
</dbReference>
<evidence type="ECO:0000259" key="3">
    <source>
        <dbReference type="SMART" id="SM00382"/>
    </source>
</evidence>